<protein>
    <submittedName>
        <fullName evidence="2">Uncharacterized protein</fullName>
    </submittedName>
</protein>
<feature type="compositionally biased region" description="Gly residues" evidence="1">
    <location>
        <begin position="92"/>
        <end position="110"/>
    </location>
</feature>
<feature type="non-terminal residue" evidence="2">
    <location>
        <position position="1"/>
    </location>
</feature>
<name>A0A9E7GSC9_9LILI</name>
<dbReference type="Proteomes" id="UP001055439">
    <property type="component" value="Chromosome 7"/>
</dbReference>
<reference evidence="2" key="1">
    <citation type="submission" date="2022-05" db="EMBL/GenBank/DDBJ databases">
        <title>The Musa troglodytarum L. genome provides insights into the mechanism of non-climacteric behaviour and enrichment of carotenoids.</title>
        <authorList>
            <person name="Wang J."/>
        </authorList>
    </citation>
    <scope>NUCLEOTIDE SEQUENCE</scope>
    <source>
        <tissue evidence="2">Leaf</tissue>
    </source>
</reference>
<organism evidence="2 3">
    <name type="scientific">Musa troglodytarum</name>
    <name type="common">fe'i banana</name>
    <dbReference type="NCBI Taxonomy" id="320322"/>
    <lineage>
        <taxon>Eukaryota</taxon>
        <taxon>Viridiplantae</taxon>
        <taxon>Streptophyta</taxon>
        <taxon>Embryophyta</taxon>
        <taxon>Tracheophyta</taxon>
        <taxon>Spermatophyta</taxon>
        <taxon>Magnoliopsida</taxon>
        <taxon>Liliopsida</taxon>
        <taxon>Zingiberales</taxon>
        <taxon>Musaceae</taxon>
        <taxon>Musa</taxon>
    </lineage>
</organism>
<feature type="compositionally biased region" description="Gly residues" evidence="1">
    <location>
        <begin position="199"/>
        <end position="213"/>
    </location>
</feature>
<feature type="compositionally biased region" description="Basic and acidic residues" evidence="1">
    <location>
        <begin position="136"/>
        <end position="154"/>
    </location>
</feature>
<dbReference type="OrthoDB" id="408631at2759"/>
<feature type="compositionally biased region" description="Basic residues" evidence="1">
    <location>
        <begin position="113"/>
        <end position="126"/>
    </location>
</feature>
<proteinExistence type="predicted"/>
<gene>
    <name evidence="2" type="ORF">MUK42_12653</name>
</gene>
<evidence type="ECO:0000313" key="2">
    <source>
        <dbReference type="EMBL" id="URE20954.1"/>
    </source>
</evidence>
<feature type="compositionally biased region" description="Gly residues" evidence="1">
    <location>
        <begin position="161"/>
        <end position="170"/>
    </location>
</feature>
<feature type="compositionally biased region" description="Low complexity" evidence="1">
    <location>
        <begin position="70"/>
        <end position="80"/>
    </location>
</feature>
<accession>A0A9E7GSC9</accession>
<feature type="compositionally biased region" description="Acidic residues" evidence="1">
    <location>
        <begin position="171"/>
        <end position="185"/>
    </location>
</feature>
<keyword evidence="3" id="KW-1185">Reference proteome</keyword>
<sequence length="263" mass="27278">VQGRAHLAGNRSLGPPVHPEAPRRRSTGAEAPRPRLLPRRRLLPRLCLHAAVPQLPQFPRRSGPRRRGLGRLPPRAGAPGPHRPRRLVDGPPLGGRPRGPRGARGGGVAGGARRLRARVPRGRGGRGQHSPPHGHASGDRRAAVRREDPRRRADPPLLPGIGQGGVGGDSPGEDGEPGDAVEDDVPVVVGVGRPNDQPGGRGGAEPGGLGLRPGAGVRRRGGRAEGPGTGVLSQAEGEWMGRGGDAVRGGRESAHFPSLRDGL</sequence>
<evidence type="ECO:0000313" key="3">
    <source>
        <dbReference type="Proteomes" id="UP001055439"/>
    </source>
</evidence>
<dbReference type="AlphaFoldDB" id="A0A9E7GSC9"/>
<dbReference type="EMBL" id="CP097509">
    <property type="protein sequence ID" value="URE20954.1"/>
    <property type="molecule type" value="Genomic_DNA"/>
</dbReference>
<feature type="region of interest" description="Disordered" evidence="1">
    <location>
        <begin position="1"/>
        <end position="263"/>
    </location>
</feature>
<evidence type="ECO:0000256" key="1">
    <source>
        <dbReference type="SAM" id="MobiDB-lite"/>
    </source>
</evidence>